<keyword evidence="2" id="KW-1003">Cell membrane</keyword>
<dbReference type="CDD" id="cd12913">
    <property type="entry name" value="PDC1_MCP_like"/>
    <property type="match status" value="1"/>
</dbReference>
<keyword evidence="9" id="KW-1185">Reference proteome</keyword>
<protein>
    <submittedName>
        <fullName evidence="8">Cache domain-containing protein</fullName>
    </submittedName>
</protein>
<dbReference type="CDD" id="cd12912">
    <property type="entry name" value="PDC2_MCP_like"/>
    <property type="match status" value="1"/>
</dbReference>
<reference evidence="9" key="1">
    <citation type="journal article" date="2019" name="Int. J. Syst. Evol. Microbiol.">
        <title>The Global Catalogue of Microorganisms (GCM) 10K type strain sequencing project: providing services to taxonomists for standard genome sequencing and annotation.</title>
        <authorList>
            <consortium name="The Broad Institute Genomics Platform"/>
            <consortium name="The Broad Institute Genome Sequencing Center for Infectious Disease"/>
            <person name="Wu L."/>
            <person name="Ma J."/>
        </authorList>
    </citation>
    <scope>NUCLEOTIDE SEQUENCE [LARGE SCALE GENOMIC DNA]</scope>
    <source>
        <strain evidence="9">JCM 17106</strain>
    </source>
</reference>
<evidence type="ECO:0000256" key="5">
    <source>
        <dbReference type="ARBA" id="ARBA00023136"/>
    </source>
</evidence>
<feature type="transmembrane region" description="Helical" evidence="6">
    <location>
        <begin position="6"/>
        <end position="25"/>
    </location>
</feature>
<comment type="caution">
    <text evidence="8">The sequence shown here is derived from an EMBL/GenBank/DDBJ whole genome shotgun (WGS) entry which is preliminary data.</text>
</comment>
<keyword evidence="3 6" id="KW-0812">Transmembrane</keyword>
<evidence type="ECO:0000256" key="2">
    <source>
        <dbReference type="ARBA" id="ARBA00022475"/>
    </source>
</evidence>
<dbReference type="Gene3D" id="3.30.450.20">
    <property type="entry name" value="PAS domain"/>
    <property type="match status" value="2"/>
</dbReference>
<organism evidence="8 9">
    <name type="scientific">Aquimarina addita</name>
    <dbReference type="NCBI Taxonomy" id="870485"/>
    <lineage>
        <taxon>Bacteria</taxon>
        <taxon>Pseudomonadati</taxon>
        <taxon>Bacteroidota</taxon>
        <taxon>Flavobacteriia</taxon>
        <taxon>Flavobacteriales</taxon>
        <taxon>Flavobacteriaceae</taxon>
        <taxon>Aquimarina</taxon>
    </lineage>
</organism>
<feature type="domain" description="Cache" evidence="7">
    <location>
        <begin position="33"/>
        <end position="288"/>
    </location>
</feature>
<evidence type="ECO:0000256" key="3">
    <source>
        <dbReference type="ARBA" id="ARBA00022692"/>
    </source>
</evidence>
<feature type="transmembrane region" description="Helical" evidence="6">
    <location>
        <begin position="337"/>
        <end position="356"/>
    </location>
</feature>
<dbReference type="Pfam" id="PF02743">
    <property type="entry name" value="dCache_1"/>
    <property type="match status" value="1"/>
</dbReference>
<evidence type="ECO:0000256" key="4">
    <source>
        <dbReference type="ARBA" id="ARBA00022989"/>
    </source>
</evidence>
<evidence type="ECO:0000313" key="9">
    <source>
        <dbReference type="Proteomes" id="UP001500459"/>
    </source>
</evidence>
<proteinExistence type="predicted"/>
<feature type="transmembrane region" description="Helical" evidence="6">
    <location>
        <begin position="306"/>
        <end position="325"/>
    </location>
</feature>
<feature type="transmembrane region" description="Helical" evidence="6">
    <location>
        <begin position="682"/>
        <end position="700"/>
    </location>
</feature>
<dbReference type="InterPro" id="IPR033479">
    <property type="entry name" value="dCache_1"/>
</dbReference>
<feature type="transmembrane region" description="Helical" evidence="6">
    <location>
        <begin position="643"/>
        <end position="662"/>
    </location>
</feature>
<evidence type="ECO:0000259" key="7">
    <source>
        <dbReference type="Pfam" id="PF02743"/>
    </source>
</evidence>
<comment type="subcellular location">
    <subcellularLocation>
        <location evidence="1">Cell membrane</location>
        <topology evidence="1">Multi-pass membrane protein</topology>
    </subcellularLocation>
</comment>
<evidence type="ECO:0000256" key="6">
    <source>
        <dbReference type="SAM" id="Phobius"/>
    </source>
</evidence>
<gene>
    <name evidence="8" type="ORF">GCM10022393_03080</name>
</gene>
<dbReference type="Proteomes" id="UP001500459">
    <property type="component" value="Unassembled WGS sequence"/>
</dbReference>
<feature type="transmembrane region" description="Helical" evidence="6">
    <location>
        <begin position="613"/>
        <end position="631"/>
    </location>
</feature>
<keyword evidence="4 6" id="KW-1133">Transmembrane helix</keyword>
<keyword evidence="5 6" id="KW-0472">Membrane</keyword>
<name>A0ABP7X947_9FLAO</name>
<evidence type="ECO:0000313" key="8">
    <source>
        <dbReference type="EMBL" id="GAA4107627.1"/>
    </source>
</evidence>
<evidence type="ECO:0000256" key="1">
    <source>
        <dbReference type="ARBA" id="ARBA00004651"/>
    </source>
</evidence>
<dbReference type="RefSeq" id="WP_344924116.1">
    <property type="nucleotide sequence ID" value="NZ_BAABCW010000001.1"/>
</dbReference>
<dbReference type="InterPro" id="IPR036734">
    <property type="entry name" value="Neur_chan_lig-bd_sf"/>
</dbReference>
<feature type="transmembrane region" description="Helical" evidence="6">
    <location>
        <begin position="575"/>
        <end position="601"/>
    </location>
</feature>
<dbReference type="Gene3D" id="2.70.170.10">
    <property type="entry name" value="Neurotransmitter-gated ion-channel ligand-binding domain"/>
    <property type="match status" value="1"/>
</dbReference>
<dbReference type="EMBL" id="BAABCW010000001">
    <property type="protein sequence ID" value="GAA4107627.1"/>
    <property type="molecule type" value="Genomic_DNA"/>
</dbReference>
<sequence length="701" mass="81329">MIKKGLYFITILLLTLLSFLVYDFISFKNEQDEVVLEKGQKITQELTNEIDLVLKNVISEAESLVALLHEKEYSKEEIEQLIGDHSIRMDEILGITVAYEPYAYNKNTELYSPYFDKNQNKIIRLEEKYDYTNSSLKTSQWYNQPKLNGAMWIEPYYGQAAKALISDYSIPFYHQTGTDKGEIKGVVALTISLKGFTKLIHDLSLGKTGLGFVCSKKGVLLAHPVKEYIGIKNIADILKEESEPKIKKAYQSILNYKKGHTEFYDEYKKETTLFFYDQVATSNWGIGVLFFKNDMLGGGNYFKKKYIHIAVTLSLLLFFLLAIFYNRDYLSVSEIWYLSLFASFILILNIMFIGYLEHTTKNILLTSETPPIIDNTSLSNFINQQNRKSIHMNIIPPVAVPTGMYVERLEFGDSYNLNISGQLWQKYDTLDLKNITPGFRFPQTAPFAESSFIEETHKDFMGDKVLIGYDFRTTVRLNFKYDSYPFDKRHISLEIQPKENTKNNILLIPDLKSYKNTNPSQKSGIDPNIQLPGSKIMESYFSYRTNSYSTNFGNEKKDEFQEYPVLHFNINVKRILITAFITYLIPIFVTLIMMFILIYATGKSKDNQTGGEIVQGMAAFFFVLIFSHIDLRKDILTADLVYMEYFYFIAYIMIILSTFNLITYTRTSNQLFDYKNNLIVKASFWPMFLFLSLLLTLIKFY</sequence>
<accession>A0ABP7X947</accession>